<protein>
    <submittedName>
        <fullName evidence="2">Uncharacterized protein</fullName>
    </submittedName>
</protein>
<sequence length="316" mass="35817">MTSSFNSKEPATSTLLGSILYDRYEENHRKGAASADEAWAWVLIKKKLDKLRGRKCLLDAEHPVRMGQAVVCQPSNAVQILAFLSVESSPPRPALPTKAKIRDKIAFGVDPGRRGIFAGQVEPLTFPQRRSVRRSITASATAPSGSTSAPSVPNNEETYIYPLNKGDADGLPADSKFDGTLRTVTFSNDEIPMRNLSIDGYRQNARFIQAQRKLNALKRRFRIHLVETKLPVQAYTYEAAIARLKVIFRYTSELNAFYDLLCHRQQRFWANHLRQKGVSKLMKRFIPEGARAKDLSFRRIWRSELLVVERQIRALS</sequence>
<name>A0A4V1ISR0_9FUNG</name>
<dbReference type="EMBL" id="KZ993900">
    <property type="protein sequence ID" value="RKO94427.1"/>
    <property type="molecule type" value="Genomic_DNA"/>
</dbReference>
<gene>
    <name evidence="2" type="ORF">BDK51DRAFT_41801</name>
</gene>
<evidence type="ECO:0000313" key="3">
    <source>
        <dbReference type="Proteomes" id="UP000269721"/>
    </source>
</evidence>
<reference evidence="3" key="1">
    <citation type="journal article" date="2018" name="Nat. Microbiol.">
        <title>Leveraging single-cell genomics to expand the fungal tree of life.</title>
        <authorList>
            <person name="Ahrendt S.R."/>
            <person name="Quandt C.A."/>
            <person name="Ciobanu D."/>
            <person name="Clum A."/>
            <person name="Salamov A."/>
            <person name="Andreopoulos B."/>
            <person name="Cheng J.F."/>
            <person name="Woyke T."/>
            <person name="Pelin A."/>
            <person name="Henrissat B."/>
            <person name="Reynolds N.K."/>
            <person name="Benny G.L."/>
            <person name="Smith M.E."/>
            <person name="James T.Y."/>
            <person name="Grigoriev I.V."/>
        </authorList>
    </citation>
    <scope>NUCLEOTIDE SEQUENCE [LARGE SCALE GENOMIC DNA]</scope>
</reference>
<feature type="region of interest" description="Disordered" evidence="1">
    <location>
        <begin position="132"/>
        <end position="157"/>
    </location>
</feature>
<dbReference type="AlphaFoldDB" id="A0A4V1ISR0"/>
<accession>A0A4V1ISR0</accession>
<dbReference type="Proteomes" id="UP000269721">
    <property type="component" value="Unassembled WGS sequence"/>
</dbReference>
<feature type="compositionally biased region" description="Low complexity" evidence="1">
    <location>
        <begin position="135"/>
        <end position="153"/>
    </location>
</feature>
<evidence type="ECO:0000256" key="1">
    <source>
        <dbReference type="SAM" id="MobiDB-lite"/>
    </source>
</evidence>
<organism evidence="2 3">
    <name type="scientific">Blyttiomyces helicus</name>
    <dbReference type="NCBI Taxonomy" id="388810"/>
    <lineage>
        <taxon>Eukaryota</taxon>
        <taxon>Fungi</taxon>
        <taxon>Fungi incertae sedis</taxon>
        <taxon>Chytridiomycota</taxon>
        <taxon>Chytridiomycota incertae sedis</taxon>
        <taxon>Chytridiomycetes</taxon>
        <taxon>Chytridiomycetes incertae sedis</taxon>
        <taxon>Blyttiomyces</taxon>
    </lineage>
</organism>
<proteinExistence type="predicted"/>
<keyword evidence="3" id="KW-1185">Reference proteome</keyword>
<evidence type="ECO:0000313" key="2">
    <source>
        <dbReference type="EMBL" id="RKO94427.1"/>
    </source>
</evidence>